<dbReference type="AlphaFoldDB" id="A0A0P1AKF6"/>
<dbReference type="Proteomes" id="UP000054928">
    <property type="component" value="Unassembled WGS sequence"/>
</dbReference>
<reference evidence="2" key="1">
    <citation type="submission" date="2014-09" db="EMBL/GenBank/DDBJ databases">
        <authorList>
            <person name="Sharma Rahul"/>
            <person name="Thines Marco"/>
        </authorList>
    </citation>
    <scope>NUCLEOTIDE SEQUENCE [LARGE SCALE GENOMIC DNA]</scope>
</reference>
<evidence type="ECO:0000313" key="2">
    <source>
        <dbReference type="Proteomes" id="UP000054928"/>
    </source>
</evidence>
<organism evidence="1 2">
    <name type="scientific">Plasmopara halstedii</name>
    <name type="common">Downy mildew of sunflower</name>
    <dbReference type="NCBI Taxonomy" id="4781"/>
    <lineage>
        <taxon>Eukaryota</taxon>
        <taxon>Sar</taxon>
        <taxon>Stramenopiles</taxon>
        <taxon>Oomycota</taxon>
        <taxon>Peronosporomycetes</taxon>
        <taxon>Peronosporales</taxon>
        <taxon>Peronosporaceae</taxon>
        <taxon>Plasmopara</taxon>
    </lineage>
</organism>
<dbReference type="GeneID" id="36407124"/>
<dbReference type="RefSeq" id="XP_024578109.1">
    <property type="nucleotide sequence ID" value="XM_024727542.1"/>
</dbReference>
<protein>
    <submittedName>
        <fullName evidence="1">Uncharacterized protein</fullName>
    </submittedName>
</protein>
<proteinExistence type="predicted"/>
<dbReference type="EMBL" id="CCYD01000610">
    <property type="protein sequence ID" value="CEG41740.1"/>
    <property type="molecule type" value="Genomic_DNA"/>
</dbReference>
<evidence type="ECO:0000313" key="1">
    <source>
        <dbReference type="EMBL" id="CEG41740.1"/>
    </source>
</evidence>
<accession>A0A0P1AKF6</accession>
<sequence>MSLYSQPLDLFDVLSLMLDESTYLGLLLSPKFYIKKRTLAKEKKRDAIAVALG</sequence>
<name>A0A0P1AKF6_PLAHL</name>
<keyword evidence="2" id="KW-1185">Reference proteome</keyword>